<sequence length="275" mass="28646">MTCHVIGMPLIRTTKAICLAAALLSVVLLMPGSGARAAGEQAFTDYTGRLGDLPAGMTLGFADGRAVAGSHYYYRKYCRDIPLTGTDGAELRLSEPGGGVFVLHYVGGGPASHATAENSTGLAGTWSGAGRVLPVALTAAGGDSYVPGHRYADVTAQDDAAFETLVRGFYDAVLAGDRAEAMRFVSFPLRVNTGGGRFFTIRDAATLQGKWAQVFPAVWLKALAAATPHDMFVRNGQVMIGDGLAWFGADGLEVVNTVPLRVAESVGACSGGERN</sequence>
<proteinExistence type="predicted"/>
<dbReference type="RefSeq" id="WP_173584252.1">
    <property type="nucleotide sequence ID" value="NZ_WOTB01000021.1"/>
</dbReference>
<organism evidence="2 3">
    <name type="scientific">Acetobacter musti</name>
    <dbReference type="NCBI Taxonomy" id="864732"/>
    <lineage>
        <taxon>Bacteria</taxon>
        <taxon>Pseudomonadati</taxon>
        <taxon>Pseudomonadota</taxon>
        <taxon>Alphaproteobacteria</taxon>
        <taxon>Acetobacterales</taxon>
        <taxon>Acetobacteraceae</taxon>
        <taxon>Acetobacter</taxon>
    </lineage>
</organism>
<feature type="chain" id="PRO_5046639045" evidence="1">
    <location>
        <begin position="38"/>
        <end position="275"/>
    </location>
</feature>
<evidence type="ECO:0000313" key="2">
    <source>
        <dbReference type="EMBL" id="NHN85863.1"/>
    </source>
</evidence>
<keyword evidence="1" id="KW-0732">Signal</keyword>
<accession>A0ABX0JV35</accession>
<evidence type="ECO:0000256" key="1">
    <source>
        <dbReference type="SAM" id="SignalP"/>
    </source>
</evidence>
<dbReference type="Proteomes" id="UP000635278">
    <property type="component" value="Unassembled WGS sequence"/>
</dbReference>
<gene>
    <name evidence="2" type="ORF">GOB93_14605</name>
</gene>
<name>A0ABX0JV35_9PROT</name>
<feature type="signal peptide" evidence="1">
    <location>
        <begin position="1"/>
        <end position="37"/>
    </location>
</feature>
<protein>
    <submittedName>
        <fullName evidence="2">Uncharacterized protein</fullName>
    </submittedName>
</protein>
<dbReference type="EMBL" id="WOTB01000021">
    <property type="protein sequence ID" value="NHN85863.1"/>
    <property type="molecule type" value="Genomic_DNA"/>
</dbReference>
<comment type="caution">
    <text evidence="2">The sequence shown here is derived from an EMBL/GenBank/DDBJ whole genome shotgun (WGS) entry which is preliminary data.</text>
</comment>
<reference evidence="2 3" key="1">
    <citation type="journal article" date="2020" name="Int. J. Syst. Evol. Microbiol.">
        <title>Novel acetic acid bacteria from cider fermentations: Acetobacter conturbans sp. nov. and Acetobacter fallax sp. nov.</title>
        <authorList>
            <person name="Sombolestani A.S."/>
            <person name="Cleenwerck I."/>
            <person name="Cnockaert M."/>
            <person name="Borremans W."/>
            <person name="Wieme A.D."/>
            <person name="De Vuyst L."/>
            <person name="Vandamme P."/>
        </authorList>
    </citation>
    <scope>NUCLEOTIDE SEQUENCE [LARGE SCALE GENOMIC DNA]</scope>
    <source>
        <strain evidence="2 3">LMG 30640</strain>
    </source>
</reference>
<keyword evidence="3" id="KW-1185">Reference proteome</keyword>
<evidence type="ECO:0000313" key="3">
    <source>
        <dbReference type="Proteomes" id="UP000635278"/>
    </source>
</evidence>